<reference evidence="1" key="1">
    <citation type="journal article" date="1997" name="Nucleic Acids Res.">
        <title>tRNAscan-SE: a program for improved detection of transfer RNA genes in genomic sequence.</title>
        <authorList>
            <person name="Lowe T.M."/>
            <person name="Eddy S.R."/>
        </authorList>
    </citation>
    <scope>NUCLEOTIDE SEQUENCE [LARGE SCALE GENOMIC DNA]</scope>
    <source>
        <strain evidence="1">r\DH55</strain>
    </source>
</reference>
<dbReference type="Pfam" id="PF14223">
    <property type="entry name" value="Retrotran_gag_2"/>
    <property type="match status" value="1"/>
</dbReference>
<keyword evidence="1" id="KW-1185">Reference proteome</keyword>
<dbReference type="RefSeq" id="XP_010513582.1">
    <property type="nucleotide sequence ID" value="XM_010515280.1"/>
</dbReference>
<protein>
    <submittedName>
        <fullName evidence="2">Uncharacterized protein LOC104789607</fullName>
    </submittedName>
    <submittedName>
        <fullName evidence="3">Uncharacterized protein LOC104789608</fullName>
    </submittedName>
</protein>
<reference evidence="1" key="2">
    <citation type="journal article" date="2014" name="Nat. Commun.">
        <title>The emerging biofuel crop Camelina sativa retains a highly undifferentiated hexaploid genome structure.</title>
        <authorList>
            <person name="Kagale S."/>
            <person name="Koh C."/>
            <person name="Nixon J."/>
            <person name="Bollina V."/>
            <person name="Clarke W.E."/>
            <person name="Tuteja R."/>
            <person name="Spillane C."/>
            <person name="Robinson S.J."/>
            <person name="Links M.G."/>
            <person name="Clarke C."/>
            <person name="Higgins E.E."/>
            <person name="Huebert T."/>
            <person name="Sharpe A.G."/>
            <person name="Parkin I.A."/>
        </authorList>
    </citation>
    <scope>NUCLEOTIDE SEQUENCE [LARGE SCALE GENOMIC DNA]</scope>
    <source>
        <strain evidence="1">r\DH55</strain>
    </source>
</reference>
<reference evidence="2 3" key="3">
    <citation type="submission" date="2025-05" db="UniProtKB">
        <authorList>
            <consortium name="RefSeq"/>
        </authorList>
    </citation>
    <scope>IDENTIFICATION</scope>
    <source>
        <tissue evidence="2 3">Leaf</tissue>
    </source>
</reference>
<dbReference type="Proteomes" id="UP000694864">
    <property type="component" value="Chromosome 5"/>
</dbReference>
<dbReference type="GeneID" id="104789608"/>
<organism evidence="1 2">
    <name type="scientific">Camelina sativa</name>
    <name type="common">False flax</name>
    <name type="synonym">Myagrum sativum</name>
    <dbReference type="NCBI Taxonomy" id="90675"/>
    <lineage>
        <taxon>Eukaryota</taxon>
        <taxon>Viridiplantae</taxon>
        <taxon>Streptophyta</taxon>
        <taxon>Embryophyta</taxon>
        <taxon>Tracheophyta</taxon>
        <taxon>Spermatophyta</taxon>
        <taxon>Magnoliopsida</taxon>
        <taxon>eudicotyledons</taxon>
        <taxon>Gunneridae</taxon>
        <taxon>Pentapetalae</taxon>
        <taxon>rosids</taxon>
        <taxon>malvids</taxon>
        <taxon>Brassicales</taxon>
        <taxon>Brassicaceae</taxon>
        <taxon>Camelineae</taxon>
        <taxon>Camelina</taxon>
    </lineage>
</organism>
<dbReference type="RefSeq" id="XP_010513583.1">
    <property type="nucleotide sequence ID" value="XM_010515281.1"/>
</dbReference>
<sequence length="255" mass="28135">MAASTTNSPSTGEVIFTNNTNTLFNVNTANVTKLNDTNYLMWSLQIHALIDGYELSGYLDGSTKPPPPTVTVNDTTTPNPDFTIWKRQDRLLFSALLGAMATSVQPLVSRATTTADAWATLSDTFAKASRSHFKQIKDQIKVWTKGNKSIDEYVRGLTVRFDELAILGKPMDHEDQIEKILAGLPEDYKPVIDQIESKDSPPTITEVHERLRNGEVTLRAASTTTPFLTSANAVQYHRRGEGSQYGGPITPRSDC</sequence>
<evidence type="ECO:0000313" key="2">
    <source>
        <dbReference type="RefSeq" id="XP_010513582.1"/>
    </source>
</evidence>
<name>A0ABM0ZC29_CAMSA</name>
<proteinExistence type="predicted"/>
<gene>
    <name evidence="2" type="primary">LOC104789607</name>
    <name evidence="3" type="synonym">LOC104789608</name>
</gene>
<evidence type="ECO:0000313" key="1">
    <source>
        <dbReference type="Proteomes" id="UP000694864"/>
    </source>
</evidence>
<accession>A0ABM0ZC29</accession>
<dbReference type="PANTHER" id="PTHR47481:SF22">
    <property type="entry name" value="RETROTRANSPOSON GAG DOMAIN-CONTAINING PROTEIN"/>
    <property type="match status" value="1"/>
</dbReference>
<dbReference type="PANTHER" id="PTHR47481">
    <property type="match status" value="1"/>
</dbReference>
<dbReference type="GeneID" id="104789607"/>
<evidence type="ECO:0000313" key="3">
    <source>
        <dbReference type="RefSeq" id="XP_010513583.1"/>
    </source>
</evidence>